<comment type="caution">
    <text evidence="2">The sequence shown here is derived from an EMBL/GenBank/DDBJ whole genome shotgun (WGS) entry which is preliminary data.</text>
</comment>
<dbReference type="EMBL" id="MJEQ01037193">
    <property type="protein sequence ID" value="OIS96656.1"/>
    <property type="molecule type" value="Genomic_DNA"/>
</dbReference>
<dbReference type="PANTHER" id="PTHR34222">
    <property type="entry name" value="GAG_PRE-INTEGRS DOMAIN-CONTAINING PROTEIN"/>
    <property type="match status" value="1"/>
</dbReference>
<dbReference type="SUPFAM" id="SSF57756">
    <property type="entry name" value="Retrovirus zinc finger-like domains"/>
    <property type="match status" value="1"/>
</dbReference>
<reference evidence="2" key="1">
    <citation type="submission" date="2016-11" db="EMBL/GenBank/DDBJ databases">
        <title>The genome of Nicotiana attenuata.</title>
        <authorList>
            <person name="Xu S."/>
            <person name="Brockmoeller T."/>
            <person name="Gaquerel E."/>
            <person name="Navarro A."/>
            <person name="Kuhl H."/>
            <person name="Gase K."/>
            <person name="Ling Z."/>
            <person name="Zhou W."/>
            <person name="Kreitzer C."/>
            <person name="Stanke M."/>
            <person name="Tang H."/>
            <person name="Lyons E."/>
            <person name="Pandey P."/>
            <person name="Pandey S.P."/>
            <person name="Timmermann B."/>
            <person name="Baldwin I.T."/>
        </authorList>
    </citation>
    <scope>NUCLEOTIDE SEQUENCE [LARGE SCALE GENOMIC DNA]</scope>
    <source>
        <strain evidence="2">UT</strain>
    </source>
</reference>
<dbReference type="SMR" id="A0A1J6IND7"/>
<evidence type="ECO:0000313" key="2">
    <source>
        <dbReference type="EMBL" id="OIS96656.1"/>
    </source>
</evidence>
<dbReference type="Gramene" id="OIS96656">
    <property type="protein sequence ID" value="OIS96656"/>
    <property type="gene ID" value="A4A49_60632"/>
</dbReference>
<accession>A0A1J6IND7</accession>
<gene>
    <name evidence="2" type="ORF">A4A49_60632</name>
</gene>
<dbReference type="GO" id="GO:0003676">
    <property type="term" value="F:nucleic acid binding"/>
    <property type="evidence" value="ECO:0007669"/>
    <property type="project" value="InterPro"/>
</dbReference>
<protein>
    <recommendedName>
        <fullName evidence="4">CCHC-type domain-containing protein</fullName>
    </recommendedName>
</protein>
<evidence type="ECO:0000256" key="1">
    <source>
        <dbReference type="SAM" id="MobiDB-lite"/>
    </source>
</evidence>
<dbReference type="GO" id="GO:0008270">
    <property type="term" value="F:zinc ion binding"/>
    <property type="evidence" value="ECO:0007669"/>
    <property type="project" value="InterPro"/>
</dbReference>
<keyword evidence="3" id="KW-1185">Reference proteome</keyword>
<proteinExistence type="predicted"/>
<dbReference type="Proteomes" id="UP000187609">
    <property type="component" value="Unassembled WGS sequence"/>
</dbReference>
<evidence type="ECO:0008006" key="4">
    <source>
        <dbReference type="Google" id="ProtNLM"/>
    </source>
</evidence>
<feature type="compositionally biased region" description="Polar residues" evidence="1">
    <location>
        <begin position="81"/>
        <end position="95"/>
    </location>
</feature>
<dbReference type="OMA" id="NTREVCY"/>
<dbReference type="AlphaFoldDB" id="A0A1J6IND7"/>
<dbReference type="InterPro" id="IPR036875">
    <property type="entry name" value="Znf_CCHC_sf"/>
</dbReference>
<name>A0A1J6IND7_NICAT</name>
<sequence>IDTLKDQFDSLMPFTASVTTQEQQRDKFFMVLALKGLRSDLSPIKDQILATSVVPSLVEVSARLLRIGTETLDTNKVETSVLTVQNENPQEQNDSQRGKGKSTRPYCNYCNKPGHTRQTCWKLHG</sequence>
<feature type="non-terminal residue" evidence="2">
    <location>
        <position position="1"/>
    </location>
</feature>
<feature type="region of interest" description="Disordered" evidence="1">
    <location>
        <begin position="81"/>
        <end position="105"/>
    </location>
</feature>
<feature type="non-terminal residue" evidence="2">
    <location>
        <position position="125"/>
    </location>
</feature>
<dbReference type="PANTHER" id="PTHR34222:SF95">
    <property type="entry name" value="RRNA 2'-O-METHYLTRANSFERASE FIBRILLARIN-LIKE ISOFORM X1"/>
    <property type="match status" value="1"/>
</dbReference>
<organism evidence="2 3">
    <name type="scientific">Nicotiana attenuata</name>
    <name type="common">Coyote tobacco</name>
    <dbReference type="NCBI Taxonomy" id="49451"/>
    <lineage>
        <taxon>Eukaryota</taxon>
        <taxon>Viridiplantae</taxon>
        <taxon>Streptophyta</taxon>
        <taxon>Embryophyta</taxon>
        <taxon>Tracheophyta</taxon>
        <taxon>Spermatophyta</taxon>
        <taxon>Magnoliopsida</taxon>
        <taxon>eudicotyledons</taxon>
        <taxon>Gunneridae</taxon>
        <taxon>Pentapetalae</taxon>
        <taxon>asterids</taxon>
        <taxon>lamiids</taxon>
        <taxon>Solanales</taxon>
        <taxon>Solanaceae</taxon>
        <taxon>Nicotianoideae</taxon>
        <taxon>Nicotianeae</taxon>
        <taxon>Nicotiana</taxon>
    </lineage>
</organism>
<evidence type="ECO:0000313" key="3">
    <source>
        <dbReference type="Proteomes" id="UP000187609"/>
    </source>
</evidence>